<feature type="transmembrane region" description="Helical" evidence="6">
    <location>
        <begin position="188"/>
        <end position="209"/>
    </location>
</feature>
<evidence type="ECO:0000256" key="6">
    <source>
        <dbReference type="SAM" id="Phobius"/>
    </source>
</evidence>
<feature type="region of interest" description="Disordered" evidence="5">
    <location>
        <begin position="324"/>
        <end position="373"/>
    </location>
</feature>
<accession>A0A108U4A2</accession>
<feature type="transmembrane region" description="Helical" evidence="6">
    <location>
        <begin position="50"/>
        <end position="71"/>
    </location>
</feature>
<keyword evidence="4 6" id="KW-0472">Membrane</keyword>
<comment type="subcellular location">
    <subcellularLocation>
        <location evidence="1">Membrane</location>
        <topology evidence="1">Multi-pass membrane protein</topology>
    </subcellularLocation>
</comment>
<keyword evidence="8" id="KW-1185">Reference proteome</keyword>
<dbReference type="RefSeq" id="WP_060410641.1">
    <property type="nucleotide sequence ID" value="NZ_JAJA02000002.1"/>
</dbReference>
<organism evidence="7 8">
    <name type="scientific">Lysobacter capsici AZ78</name>
    <dbReference type="NCBI Taxonomy" id="1444315"/>
    <lineage>
        <taxon>Bacteria</taxon>
        <taxon>Pseudomonadati</taxon>
        <taxon>Pseudomonadota</taxon>
        <taxon>Gammaproteobacteria</taxon>
        <taxon>Lysobacterales</taxon>
        <taxon>Lysobacteraceae</taxon>
        <taxon>Lysobacter</taxon>
    </lineage>
</organism>
<gene>
    <name evidence="7" type="ORF">AZ78_4958</name>
</gene>
<protein>
    <submittedName>
        <fullName evidence="7">Integral inner membrane protein of type IV secretion complex (VirB6)</fullName>
    </submittedName>
</protein>
<evidence type="ECO:0000313" key="7">
    <source>
        <dbReference type="EMBL" id="KWS02291.1"/>
    </source>
</evidence>
<dbReference type="EMBL" id="JAJA02000002">
    <property type="protein sequence ID" value="KWS02291.1"/>
    <property type="molecule type" value="Genomic_DNA"/>
</dbReference>
<sequence>MDILHVAGGIPGALAATGFEQVGEWAFFKLIFEFIDSEIAVLQDNMLTRLAFWIGSIGVMLMTLWIIFNGFRILTGQSRESMMGLVVNSLRATLILVAASTLSFGNANIYGLLTTGLQEEVSYMVTGNRDSPADRIDSNLTKMQLTMAAIETLPTLENQSIKQDVDKAVLMTGIGVAGPAVVGGALLLMYKVALALFVGLGPLFILSLLFEQTKSMFSRWLFYGIGTMFSMAVLSFMVSIAMKIVGAVAAQTAAKYAAALALNNFGVSVDMPSVSSLAMQQGGLGLVLTVLLVTIPPMAASFFQGALGNFGAYSAFGAVGRGADASGQQPGSRPGTGYGQNPNPPEKSKEQGQFNSQNLPQLTGSGTAVPKNLDEIKVNKVDAAAGSNSSVKGKMR</sequence>
<keyword evidence="2 6" id="KW-0812">Transmembrane</keyword>
<dbReference type="InterPro" id="IPR007688">
    <property type="entry name" value="Conjugal_tfr_TrbL/VirB6"/>
</dbReference>
<feature type="compositionally biased region" description="Polar residues" evidence="5">
    <location>
        <begin position="351"/>
        <end position="366"/>
    </location>
</feature>
<feature type="transmembrane region" description="Helical" evidence="6">
    <location>
        <begin position="92"/>
        <end position="113"/>
    </location>
</feature>
<dbReference type="GO" id="GO:0030255">
    <property type="term" value="P:protein secretion by the type IV secretion system"/>
    <property type="evidence" value="ECO:0007669"/>
    <property type="project" value="InterPro"/>
</dbReference>
<dbReference type="GO" id="GO:0016020">
    <property type="term" value="C:membrane"/>
    <property type="evidence" value="ECO:0007669"/>
    <property type="project" value="UniProtKB-SubCell"/>
</dbReference>
<comment type="caution">
    <text evidence="7">The sequence shown here is derived from an EMBL/GenBank/DDBJ whole genome shotgun (WGS) entry which is preliminary data.</text>
</comment>
<dbReference type="OrthoDB" id="5634624at2"/>
<evidence type="ECO:0000256" key="5">
    <source>
        <dbReference type="SAM" id="MobiDB-lite"/>
    </source>
</evidence>
<name>A0A108U4A2_9GAMM</name>
<dbReference type="AlphaFoldDB" id="A0A108U4A2"/>
<evidence type="ECO:0000313" key="8">
    <source>
        <dbReference type="Proteomes" id="UP000023435"/>
    </source>
</evidence>
<dbReference type="Proteomes" id="UP000023435">
    <property type="component" value="Unassembled WGS sequence"/>
</dbReference>
<evidence type="ECO:0000256" key="2">
    <source>
        <dbReference type="ARBA" id="ARBA00022692"/>
    </source>
</evidence>
<evidence type="ECO:0000256" key="4">
    <source>
        <dbReference type="ARBA" id="ARBA00023136"/>
    </source>
</evidence>
<evidence type="ECO:0000256" key="3">
    <source>
        <dbReference type="ARBA" id="ARBA00022989"/>
    </source>
</evidence>
<proteinExistence type="predicted"/>
<keyword evidence="3 6" id="KW-1133">Transmembrane helix</keyword>
<feature type="transmembrane region" description="Helical" evidence="6">
    <location>
        <begin position="221"/>
        <end position="242"/>
    </location>
</feature>
<reference evidence="7 8" key="1">
    <citation type="journal article" date="2014" name="Genome Announc.">
        <title>Draft Genome Sequence of Lysobacter capsici AZ78, a Bacterium Antagonistic to Plant-Pathogenic Oomycetes.</title>
        <authorList>
            <person name="Puopolo G."/>
            <person name="Sonego P."/>
            <person name="Engelen K."/>
            <person name="Pertot I."/>
        </authorList>
    </citation>
    <scope>NUCLEOTIDE SEQUENCE [LARGE SCALE GENOMIC DNA]</scope>
    <source>
        <strain evidence="7 8">AZ78</strain>
    </source>
</reference>
<dbReference type="Pfam" id="PF04610">
    <property type="entry name" value="TrbL"/>
    <property type="match status" value="1"/>
</dbReference>
<evidence type="ECO:0000256" key="1">
    <source>
        <dbReference type="ARBA" id="ARBA00004141"/>
    </source>
</evidence>
<feature type="transmembrane region" description="Helical" evidence="6">
    <location>
        <begin position="283"/>
        <end position="303"/>
    </location>
</feature>